<dbReference type="InterPro" id="IPR024483">
    <property type="entry name" value="Glam1"/>
</dbReference>
<feature type="transmembrane region" description="Helical" evidence="2">
    <location>
        <begin position="58"/>
        <end position="77"/>
    </location>
</feature>
<sequence>MTVVCKLISSTKPSGEETCRETATTAAQPAAASPGRVVKGRILIKTSQRRSPRTRANLRSYLAMVLLISLTVDVYALATTNPDCPDLFSQLTGLHPLANITMVMLLHLICLFSGLSRTVPGCRLAWFFFMVSLVLMMLVPAFIGSYMASGLAPEMRWEKFEANNNITFVSELTAAQFRFQTAFYMAVEGQLFVFILFISETWKSDPFEILLKQCPKEVFDKFVDPTIEDPTPSTSDGAKTVNADARAHYSRILGGLYLELAGVLESQRATTDDEYQLISLQEIAIIKDSFQFFLLTGVIPFLEPGVCLPASARSTFIKSWKVYDGNKETCAVKVRSATVYFEKENNFQLDFAAKVIVALLKCNDAIASQFMKKFIDDVIAIQYQLNELKVNNYEAQLEEIISKCPVDLLFGSLMFLSRGGKSAEPPMWLKGACGRTLSKILVAEGGLTLMLQYYQERAGENWTDHLPMTKSVAWCLAAVPKIFSHPRKYHENISNQFFEIIWSQKEVDKNTLNLFVSYVNEVHVRFSLNADLTVFDKILNFWELLDKKLQNKEQKHTEKIEGFSTNDIRNLQLLSQMQNSYNVKRIRQLTTCFFACAEQIPYIKDILRAILDSVGSLGYTIYQYVITPSLAVRLVKKSVTSSKIQEVGETNGNETPSEELWVDGFSDSDESVGHRIDTAFYVIDNVLTAARVRTIMEMINVALEEFLKVSEKEREDDMARFVQLDGAKLFSSTHSHFIVGCCYERLIAIAGERGFAQDECIQLLRMTENILNNATLKFVRMANRKQSVDVFQMTETEVKEFDSTRSTVRLCIPLITAIFSLTRGASRMQEIATKALEAIANFTKASDLFPSSDVVFNNTIDETKRYLKTLKIDVNDIVPPVVPQRNERRRYNQIDLCNEWIEELHDDEPAVKGGALMQISKAFRQRTWHCQKLIEYGAYDTVKDMVIDDDSYVFLSAINCLCEMALYDRHFFEGLIEYYEELINATNKDEKLVIRIGRTAEAIGKLLISRGESSITFFDRLATAFMTGIEASDEILRASSCGAFGNLLVATRGRGVEKWLDQMLLKVTNILRIDRSPLVRRSATDLIRHSLKAAGKDILVILRESLLDLHREVRNLWKTDRDETVRLHAQLCCEEIDAALRTNQEESERGYHRKIRF</sequence>
<evidence type="ECO:0000256" key="1">
    <source>
        <dbReference type="ARBA" id="ARBA00005724"/>
    </source>
</evidence>
<dbReference type="eggNOG" id="KOG4653">
    <property type="taxonomic scope" value="Eukaryota"/>
</dbReference>
<evidence type="ECO:0000313" key="6">
    <source>
        <dbReference type="WormBase" id="CBG09896"/>
    </source>
</evidence>
<reference evidence="4 5" key="2">
    <citation type="journal article" date="2011" name="PLoS Genet.">
        <title>Caenorhabditis briggsae recombinant inbred line genotypes reveal inter-strain incompatibility and the evolution of recombination.</title>
        <authorList>
            <person name="Ross J.A."/>
            <person name="Koboldt D.C."/>
            <person name="Staisch J.E."/>
            <person name="Chamberlin H.M."/>
            <person name="Gupta B.P."/>
            <person name="Miller R.D."/>
            <person name="Baird S.E."/>
            <person name="Haag E.S."/>
        </authorList>
    </citation>
    <scope>NUCLEOTIDE SEQUENCE [LARGE SCALE GENOMIC DNA]</scope>
    <source>
        <strain evidence="4 5">AF16</strain>
    </source>
</reference>
<feature type="transmembrane region" description="Helical" evidence="2">
    <location>
        <begin position="97"/>
        <end position="115"/>
    </location>
</feature>
<evidence type="ECO:0000313" key="4">
    <source>
        <dbReference type="EMBL" id="CAP29438.2"/>
    </source>
</evidence>
<dbReference type="SUPFAM" id="SSF48371">
    <property type="entry name" value="ARM repeat"/>
    <property type="match status" value="1"/>
</dbReference>
<dbReference type="WormBase" id="CBG09896">
    <property type="protein sequence ID" value="CBP43473"/>
    <property type="gene ID" value="WBGene00031407"/>
    <property type="gene designation" value="Cbr-ekl-6"/>
</dbReference>
<organism evidence="4 5">
    <name type="scientific">Caenorhabditis briggsae</name>
    <dbReference type="NCBI Taxonomy" id="6238"/>
    <lineage>
        <taxon>Eukaryota</taxon>
        <taxon>Metazoa</taxon>
        <taxon>Ecdysozoa</taxon>
        <taxon>Nematoda</taxon>
        <taxon>Chromadorea</taxon>
        <taxon>Rhabditida</taxon>
        <taxon>Rhabditina</taxon>
        <taxon>Rhabditomorpha</taxon>
        <taxon>Rhabditoidea</taxon>
        <taxon>Rhabditidae</taxon>
        <taxon>Peloderinae</taxon>
        <taxon>Caenorhabditis</taxon>
    </lineage>
</organism>
<dbReference type="InterPro" id="IPR016024">
    <property type="entry name" value="ARM-type_fold"/>
</dbReference>
<evidence type="ECO:0000256" key="2">
    <source>
        <dbReference type="SAM" id="Phobius"/>
    </source>
</evidence>
<name>A8X9X3_CAEBR</name>
<reference evidence="4 5" key="1">
    <citation type="journal article" date="2003" name="PLoS Biol.">
        <title>The genome sequence of Caenorhabditis briggsae: a platform for comparative genomics.</title>
        <authorList>
            <person name="Stein L.D."/>
            <person name="Bao Z."/>
            <person name="Blasiar D."/>
            <person name="Blumenthal T."/>
            <person name="Brent M.R."/>
            <person name="Chen N."/>
            <person name="Chinwalla A."/>
            <person name="Clarke L."/>
            <person name="Clee C."/>
            <person name="Coghlan A."/>
            <person name="Coulson A."/>
            <person name="D'Eustachio P."/>
            <person name="Fitch D.H."/>
            <person name="Fulton L.A."/>
            <person name="Fulton R.E."/>
            <person name="Griffiths-Jones S."/>
            <person name="Harris T.W."/>
            <person name="Hillier L.W."/>
            <person name="Kamath R."/>
            <person name="Kuwabara P.E."/>
            <person name="Mardis E.R."/>
            <person name="Marra M.A."/>
            <person name="Miner T.L."/>
            <person name="Minx P."/>
            <person name="Mullikin J.C."/>
            <person name="Plumb R.W."/>
            <person name="Rogers J."/>
            <person name="Schein J.E."/>
            <person name="Sohrmann M."/>
            <person name="Spieth J."/>
            <person name="Stajich J.E."/>
            <person name="Wei C."/>
            <person name="Willey D."/>
            <person name="Wilson R.K."/>
            <person name="Durbin R."/>
            <person name="Waterston R.H."/>
        </authorList>
    </citation>
    <scope>NUCLEOTIDE SEQUENCE [LARGE SCALE GENOMIC DNA]</scope>
    <source>
        <strain evidence="4 5">AF16</strain>
    </source>
</reference>
<gene>
    <name evidence="6" type="primary">ekl-6</name>
    <name evidence="4 6" type="ORF">CBG09896</name>
    <name evidence="4" type="ORF">CBG_09896</name>
</gene>
<dbReference type="HOGENOM" id="CLU_275743_0_0_1"/>
<dbReference type="EMBL" id="HE601459">
    <property type="protein sequence ID" value="CAP29438.2"/>
    <property type="molecule type" value="Genomic_DNA"/>
</dbReference>
<keyword evidence="2" id="KW-0472">Membrane</keyword>
<comment type="similarity">
    <text evidence="1">Belongs to the Tango6 family.</text>
</comment>
<dbReference type="InParanoid" id="A8X9X3"/>
<keyword evidence="2" id="KW-0812">Transmembrane</keyword>
<dbReference type="AlphaFoldDB" id="A8X9X3"/>
<keyword evidence="5" id="KW-1185">Reference proteome</keyword>
<feature type="domain" description="RNA polymerase II assembly factor Rtp1 C-terminal" evidence="3">
    <location>
        <begin position="897"/>
        <end position="1007"/>
    </location>
</feature>
<dbReference type="Proteomes" id="UP000008549">
    <property type="component" value="Unassembled WGS sequence"/>
</dbReference>
<dbReference type="OMA" id="INCLCEM"/>
<dbReference type="Pfam" id="PF10363">
    <property type="entry name" value="RTP1_C1"/>
    <property type="match status" value="1"/>
</dbReference>
<dbReference type="GO" id="GO:0009306">
    <property type="term" value="P:protein secretion"/>
    <property type="evidence" value="ECO:0000318"/>
    <property type="project" value="GO_Central"/>
</dbReference>
<dbReference type="InterPro" id="IPR011989">
    <property type="entry name" value="ARM-like"/>
</dbReference>
<evidence type="ECO:0000259" key="3">
    <source>
        <dbReference type="Pfam" id="PF10363"/>
    </source>
</evidence>
<feature type="transmembrane region" description="Helical" evidence="2">
    <location>
        <begin position="127"/>
        <end position="148"/>
    </location>
</feature>
<dbReference type="FunCoup" id="A8X9X3">
    <property type="interactions" value="17"/>
</dbReference>
<dbReference type="Pfam" id="PF10912">
    <property type="entry name" value="Glam1"/>
    <property type="match status" value="1"/>
</dbReference>
<proteinExistence type="inferred from homology"/>
<accession>A8X9X3</accession>
<keyword evidence="2" id="KW-1133">Transmembrane helix</keyword>
<evidence type="ECO:0000313" key="5">
    <source>
        <dbReference type="Proteomes" id="UP000008549"/>
    </source>
</evidence>
<dbReference type="FunFam" id="1.25.10.10:FF:001140">
    <property type="entry name" value="Protein CBG09896"/>
    <property type="match status" value="1"/>
</dbReference>
<dbReference type="InterPro" id="IPR039600">
    <property type="entry name" value="TANGO6/Rtp1"/>
</dbReference>
<dbReference type="PANTHER" id="PTHR20959:SF1">
    <property type="entry name" value="TRANSPORT AND GOLGI ORGANIZATION PROTEIN 6 HOMOLOG"/>
    <property type="match status" value="1"/>
</dbReference>
<dbReference type="Gene3D" id="1.25.10.10">
    <property type="entry name" value="Leucine-rich Repeat Variant"/>
    <property type="match status" value="1"/>
</dbReference>
<dbReference type="PANTHER" id="PTHR20959">
    <property type="entry name" value="TRANSPORT AND GOLGI ORGANIZATION PROTEIN 6 FAMILY MEMBER"/>
    <property type="match status" value="1"/>
</dbReference>
<dbReference type="InterPro" id="IPR019451">
    <property type="entry name" value="Rtp1_C1"/>
</dbReference>
<protein>
    <submittedName>
        <fullName evidence="4">Protein CBG09896</fullName>
    </submittedName>
</protein>